<dbReference type="SUPFAM" id="SSF55347">
    <property type="entry name" value="Glyceraldehyde-3-phosphate dehydrogenase-like, C-terminal domain"/>
    <property type="match status" value="1"/>
</dbReference>
<dbReference type="EMBL" id="CP017641">
    <property type="protein sequence ID" value="APZ91115.1"/>
    <property type="molecule type" value="Genomic_DNA"/>
</dbReference>
<dbReference type="Proteomes" id="UP000187735">
    <property type="component" value="Chromosome"/>
</dbReference>
<dbReference type="STRING" id="1891926.Fuma_00701"/>
<dbReference type="OrthoDB" id="9815825at2"/>
<evidence type="ECO:0000313" key="5">
    <source>
        <dbReference type="Proteomes" id="UP000187735"/>
    </source>
</evidence>
<dbReference type="Gene3D" id="3.40.50.720">
    <property type="entry name" value="NAD(P)-binding Rossmann-like Domain"/>
    <property type="match status" value="1"/>
</dbReference>
<evidence type="ECO:0000259" key="2">
    <source>
        <dbReference type="Pfam" id="PF01408"/>
    </source>
</evidence>
<dbReference type="PANTHER" id="PTHR43818">
    <property type="entry name" value="BCDNA.GH03377"/>
    <property type="match status" value="1"/>
</dbReference>
<accession>A0A1P8WAQ6</accession>
<organism evidence="4 5">
    <name type="scientific">Fuerstiella marisgermanici</name>
    <dbReference type="NCBI Taxonomy" id="1891926"/>
    <lineage>
        <taxon>Bacteria</taxon>
        <taxon>Pseudomonadati</taxon>
        <taxon>Planctomycetota</taxon>
        <taxon>Planctomycetia</taxon>
        <taxon>Planctomycetales</taxon>
        <taxon>Planctomycetaceae</taxon>
        <taxon>Fuerstiella</taxon>
    </lineage>
</organism>
<dbReference type="EC" id="1.-.-.-" evidence="4"/>
<dbReference type="GO" id="GO:0000166">
    <property type="term" value="F:nucleotide binding"/>
    <property type="evidence" value="ECO:0007669"/>
    <property type="project" value="InterPro"/>
</dbReference>
<dbReference type="PROSITE" id="PS51318">
    <property type="entry name" value="TAT"/>
    <property type="match status" value="1"/>
</dbReference>
<dbReference type="InterPro" id="IPR050463">
    <property type="entry name" value="Gfo/Idh/MocA_oxidrdct_glycsds"/>
</dbReference>
<feature type="domain" description="Gfo/Idh/MocA-like oxidoreductase N-terminal" evidence="2">
    <location>
        <begin position="35"/>
        <end position="155"/>
    </location>
</feature>
<keyword evidence="5" id="KW-1185">Reference proteome</keyword>
<dbReference type="InterPro" id="IPR000683">
    <property type="entry name" value="Gfo/Idh/MocA-like_OxRdtase_N"/>
</dbReference>
<proteinExistence type="predicted"/>
<dbReference type="GO" id="GO:0016491">
    <property type="term" value="F:oxidoreductase activity"/>
    <property type="evidence" value="ECO:0007669"/>
    <property type="project" value="UniProtKB-KW"/>
</dbReference>
<dbReference type="InterPro" id="IPR036291">
    <property type="entry name" value="NAD(P)-bd_dom_sf"/>
</dbReference>
<dbReference type="SUPFAM" id="SSF51735">
    <property type="entry name" value="NAD(P)-binding Rossmann-fold domains"/>
    <property type="match status" value="1"/>
</dbReference>
<name>A0A1P8WAQ6_9PLAN</name>
<evidence type="ECO:0000313" key="4">
    <source>
        <dbReference type="EMBL" id="APZ91115.1"/>
    </source>
</evidence>
<reference evidence="4 5" key="1">
    <citation type="journal article" date="2016" name="Front. Microbiol.">
        <title>Fuerstia marisgermanicae gen. nov., sp. nov., an Unusual Member of the Phylum Planctomycetes from the German Wadden Sea.</title>
        <authorList>
            <person name="Kohn T."/>
            <person name="Heuer A."/>
            <person name="Jogler M."/>
            <person name="Vollmers J."/>
            <person name="Boedeker C."/>
            <person name="Bunk B."/>
            <person name="Rast P."/>
            <person name="Borchert D."/>
            <person name="Glockner I."/>
            <person name="Freese H.M."/>
            <person name="Klenk H.P."/>
            <person name="Overmann J."/>
            <person name="Kaster A.K."/>
            <person name="Rohde M."/>
            <person name="Wiegand S."/>
            <person name="Jogler C."/>
        </authorList>
    </citation>
    <scope>NUCLEOTIDE SEQUENCE [LARGE SCALE GENOMIC DNA]</scope>
    <source>
        <strain evidence="4 5">NH11</strain>
    </source>
</reference>
<dbReference type="RefSeq" id="WP_077022925.1">
    <property type="nucleotide sequence ID" value="NZ_CP017641.1"/>
</dbReference>
<feature type="domain" description="GFO/IDH/MocA-like oxidoreductase" evidence="3">
    <location>
        <begin position="165"/>
        <end position="282"/>
    </location>
</feature>
<protein>
    <submittedName>
        <fullName evidence="4">Putative oxidoreductase YvaA</fullName>
        <ecNumber evidence="4">1.-.-.-</ecNumber>
    </submittedName>
</protein>
<dbReference type="Gene3D" id="3.30.360.10">
    <property type="entry name" value="Dihydrodipicolinate Reductase, domain 2"/>
    <property type="match status" value="1"/>
</dbReference>
<dbReference type="PANTHER" id="PTHR43818:SF11">
    <property type="entry name" value="BCDNA.GH03377"/>
    <property type="match status" value="1"/>
</dbReference>
<dbReference type="Pfam" id="PF22725">
    <property type="entry name" value="GFO_IDH_MocA_C3"/>
    <property type="match status" value="1"/>
</dbReference>
<dbReference type="InterPro" id="IPR055170">
    <property type="entry name" value="GFO_IDH_MocA-like_dom"/>
</dbReference>
<evidence type="ECO:0000256" key="1">
    <source>
        <dbReference type="ARBA" id="ARBA00023002"/>
    </source>
</evidence>
<keyword evidence="1 4" id="KW-0560">Oxidoreductase</keyword>
<evidence type="ECO:0000259" key="3">
    <source>
        <dbReference type="Pfam" id="PF22725"/>
    </source>
</evidence>
<dbReference type="InterPro" id="IPR006311">
    <property type="entry name" value="TAT_signal"/>
</dbReference>
<dbReference type="AlphaFoldDB" id="A0A1P8WAQ6"/>
<sequence>MPNPDRRTFLAASAGLLTATTTVAGALRHAAPIKVGQIGTRHGHASGKMATFRKFPELFEVVGVVEPDSGQRSRVAKTSSYKGLRWMTQQELLGTSGLQAVAVETDIDELLPAAEACIQAGVHVHLDKPAGTSLKDFRRICAAADEKQLMIQMGYMFRGNAAFQFLFKAVRDGWLGDVFSVHCEMSKKVGDGVRPSLARYAGGSMFELGCHLIDAVVTLLGPPDQVTPFNRNTRPEHDNLMDNCLAVFEYPKATATIRSSMSEVDGGRRRQFVACGTKGSIVIRPLEPYKLSLTLESATGDYRKGTTIVELPKSTGRYDGDFQHLAAVVRGEQAPEYSTKHDLAVQTAVLQASGMPIE</sequence>
<dbReference type="Pfam" id="PF01408">
    <property type="entry name" value="GFO_IDH_MocA"/>
    <property type="match status" value="1"/>
</dbReference>
<gene>
    <name evidence="4" type="primary">yvaA</name>
    <name evidence="4" type="ORF">Fuma_00701</name>
</gene>
<dbReference type="KEGG" id="fmr:Fuma_00701"/>